<proteinExistence type="predicted"/>
<comment type="caution">
    <text evidence="1">The sequence shown here is derived from an EMBL/GenBank/DDBJ whole genome shotgun (WGS) entry which is preliminary data.</text>
</comment>
<accession>A0AAV7RUD6</accession>
<evidence type="ECO:0000313" key="2">
    <source>
        <dbReference type="Proteomes" id="UP001066276"/>
    </source>
</evidence>
<reference evidence="1" key="1">
    <citation type="journal article" date="2022" name="bioRxiv">
        <title>Sequencing and chromosome-scale assembly of the giantPleurodeles waltlgenome.</title>
        <authorList>
            <person name="Brown T."/>
            <person name="Elewa A."/>
            <person name="Iarovenko S."/>
            <person name="Subramanian E."/>
            <person name="Araus A.J."/>
            <person name="Petzold A."/>
            <person name="Susuki M."/>
            <person name="Suzuki K.-i.T."/>
            <person name="Hayashi T."/>
            <person name="Toyoda A."/>
            <person name="Oliveira C."/>
            <person name="Osipova E."/>
            <person name="Leigh N.D."/>
            <person name="Simon A."/>
            <person name="Yun M.H."/>
        </authorList>
    </citation>
    <scope>NUCLEOTIDE SEQUENCE</scope>
    <source>
        <strain evidence="1">20211129_DDA</strain>
        <tissue evidence="1">Liver</tissue>
    </source>
</reference>
<gene>
    <name evidence="1" type="ORF">NDU88_007532</name>
</gene>
<dbReference type="EMBL" id="JANPWB010000009">
    <property type="protein sequence ID" value="KAJ1154789.1"/>
    <property type="molecule type" value="Genomic_DNA"/>
</dbReference>
<evidence type="ECO:0000313" key="1">
    <source>
        <dbReference type="EMBL" id="KAJ1154789.1"/>
    </source>
</evidence>
<sequence length="90" mass="9438">MRCPWGTSGAQTCQRTGRNEITVIVPTADPAARHTPPACSSCTSDTATAAEGARLIKNERKIPDGRGVSVVHPERLSATTAIKKTALHAS</sequence>
<protein>
    <submittedName>
        <fullName evidence="1">Uncharacterized protein</fullName>
    </submittedName>
</protein>
<name>A0AAV7RUD6_PLEWA</name>
<organism evidence="1 2">
    <name type="scientific">Pleurodeles waltl</name>
    <name type="common">Iberian ribbed newt</name>
    <dbReference type="NCBI Taxonomy" id="8319"/>
    <lineage>
        <taxon>Eukaryota</taxon>
        <taxon>Metazoa</taxon>
        <taxon>Chordata</taxon>
        <taxon>Craniata</taxon>
        <taxon>Vertebrata</taxon>
        <taxon>Euteleostomi</taxon>
        <taxon>Amphibia</taxon>
        <taxon>Batrachia</taxon>
        <taxon>Caudata</taxon>
        <taxon>Salamandroidea</taxon>
        <taxon>Salamandridae</taxon>
        <taxon>Pleurodelinae</taxon>
        <taxon>Pleurodeles</taxon>
    </lineage>
</organism>
<keyword evidence="2" id="KW-1185">Reference proteome</keyword>
<dbReference type="Proteomes" id="UP001066276">
    <property type="component" value="Chromosome 5"/>
</dbReference>
<dbReference type="AlphaFoldDB" id="A0AAV7RUD6"/>